<keyword evidence="2" id="KW-1185">Reference proteome</keyword>
<organism evidence="1 2">
    <name type="scientific">Dentiscutata heterogama</name>
    <dbReference type="NCBI Taxonomy" id="1316150"/>
    <lineage>
        <taxon>Eukaryota</taxon>
        <taxon>Fungi</taxon>
        <taxon>Fungi incertae sedis</taxon>
        <taxon>Mucoromycota</taxon>
        <taxon>Glomeromycotina</taxon>
        <taxon>Glomeromycetes</taxon>
        <taxon>Diversisporales</taxon>
        <taxon>Gigasporaceae</taxon>
        <taxon>Dentiscutata</taxon>
    </lineage>
</organism>
<gene>
    <name evidence="1" type="ORF">DHETER_LOCUS1624</name>
</gene>
<name>A0ACA9KF41_9GLOM</name>
<sequence>MFLDSILVKLELITAHPLATLLVIGVLITGSRINPTIQFIVRALISLIFIIIFSVYGILSAIFFSLIGKRGLINWATARAYAYIAGGAVGISYKVEGEEHMLTGKPAIYVCNHQSAADLFVLGRIFPKDCVIVGKAELKYVPLLNIYMVLGKSIFLDRKNRDSSVQALIKAADEVKHRKISVFIFPEGTRSHLKEAELLPFKKGAFYMATQAGIPIIPIVVANYSDIYSSSRRIFHGGELHIKVLPPIETTNINIDDKDQINSLMDKTREIMLKTLRAITPKHKVSPLNVNIKPSNGDTKLN</sequence>
<protein>
    <submittedName>
        <fullName evidence="1">7723_t:CDS:1</fullName>
    </submittedName>
</protein>
<proteinExistence type="predicted"/>
<dbReference type="EMBL" id="CAJVPU010001027">
    <property type="protein sequence ID" value="CAG8469009.1"/>
    <property type="molecule type" value="Genomic_DNA"/>
</dbReference>
<evidence type="ECO:0000313" key="1">
    <source>
        <dbReference type="EMBL" id="CAG8469009.1"/>
    </source>
</evidence>
<dbReference type="Proteomes" id="UP000789702">
    <property type="component" value="Unassembled WGS sequence"/>
</dbReference>
<evidence type="ECO:0000313" key="2">
    <source>
        <dbReference type="Proteomes" id="UP000789702"/>
    </source>
</evidence>
<reference evidence="1" key="1">
    <citation type="submission" date="2021-06" db="EMBL/GenBank/DDBJ databases">
        <authorList>
            <person name="Kallberg Y."/>
            <person name="Tangrot J."/>
            <person name="Rosling A."/>
        </authorList>
    </citation>
    <scope>NUCLEOTIDE SEQUENCE</scope>
    <source>
        <strain evidence="1">IL203A</strain>
    </source>
</reference>
<comment type="caution">
    <text evidence="1">The sequence shown here is derived from an EMBL/GenBank/DDBJ whole genome shotgun (WGS) entry which is preliminary data.</text>
</comment>
<accession>A0ACA9KF41</accession>